<keyword evidence="3" id="KW-1185">Reference proteome</keyword>
<organism evidence="2 3">
    <name type="scientific">Auritidibacter ignavus</name>
    <dbReference type="NCBI Taxonomy" id="678932"/>
    <lineage>
        <taxon>Bacteria</taxon>
        <taxon>Bacillati</taxon>
        <taxon>Actinomycetota</taxon>
        <taxon>Actinomycetes</taxon>
        <taxon>Micrococcales</taxon>
        <taxon>Micrococcaceae</taxon>
        <taxon>Auritidibacter</taxon>
    </lineage>
</organism>
<feature type="transmembrane region" description="Helical" evidence="1">
    <location>
        <begin position="6"/>
        <end position="22"/>
    </location>
</feature>
<feature type="transmembrane region" description="Helical" evidence="1">
    <location>
        <begin position="42"/>
        <end position="61"/>
    </location>
</feature>
<dbReference type="Proteomes" id="UP001224674">
    <property type="component" value="Chromosome"/>
</dbReference>
<evidence type="ECO:0000313" key="3">
    <source>
        <dbReference type="Proteomes" id="UP001224674"/>
    </source>
</evidence>
<reference evidence="2 3" key="1">
    <citation type="submission" date="2023-03" db="EMBL/GenBank/DDBJ databases">
        <title>Complete genome sequences of several Auritidibacter ignavus strains isolated from ear infections.</title>
        <authorList>
            <person name="Baehr T."/>
            <person name="Baumhoegger A.M."/>
        </authorList>
    </citation>
    <scope>NUCLEOTIDE SEQUENCE [LARGE SCALE GENOMIC DNA]</scope>
    <source>
        <strain evidence="2 3">BABAE-6</strain>
    </source>
</reference>
<keyword evidence="1" id="KW-0472">Membrane</keyword>
<gene>
    <name evidence="2" type="ORF">QDX21_06310</name>
</gene>
<sequence length="130" mass="15333">MEILLWIGILVVATAVFIFYMFHVRFQENAEWYDDWREPGNLWIMPYWTPMVIFVALGELYELSGYWGGVVVFNLLRVVAIIALLMGLIGLLGLLGIPLPWPFVPRWVVERRKKDRAERKARRRRRKEGG</sequence>
<feature type="transmembrane region" description="Helical" evidence="1">
    <location>
        <begin position="81"/>
        <end position="104"/>
    </location>
</feature>
<evidence type="ECO:0000256" key="1">
    <source>
        <dbReference type="SAM" id="Phobius"/>
    </source>
</evidence>
<proteinExistence type="predicted"/>
<dbReference type="AlphaFoldDB" id="A0AAJ6APC5"/>
<name>A0AAJ6APC5_9MICC</name>
<dbReference type="RefSeq" id="WP_279675397.1">
    <property type="nucleotide sequence ID" value="NZ_CP122566.1"/>
</dbReference>
<dbReference type="EMBL" id="CP122566">
    <property type="protein sequence ID" value="WGH94388.1"/>
    <property type="molecule type" value="Genomic_DNA"/>
</dbReference>
<accession>A0AAJ6APC5</accession>
<protein>
    <submittedName>
        <fullName evidence="2">Uncharacterized protein</fullName>
    </submittedName>
</protein>
<evidence type="ECO:0000313" key="2">
    <source>
        <dbReference type="EMBL" id="WGH94388.1"/>
    </source>
</evidence>
<keyword evidence="1" id="KW-0812">Transmembrane</keyword>
<keyword evidence="1" id="KW-1133">Transmembrane helix</keyword>